<dbReference type="SUPFAM" id="SSF51126">
    <property type="entry name" value="Pectin lyase-like"/>
    <property type="match status" value="1"/>
</dbReference>
<protein>
    <recommendedName>
        <fullName evidence="1">Rhamnogalacturonase A/B/Epimerase-like pectate lyase domain-containing protein</fullName>
    </recommendedName>
</protein>
<dbReference type="InterPro" id="IPR011050">
    <property type="entry name" value="Pectin_lyase_fold/virulence"/>
</dbReference>
<dbReference type="Gene3D" id="2.160.20.10">
    <property type="entry name" value="Single-stranded right-handed beta-helix, Pectin lyase-like"/>
    <property type="match status" value="1"/>
</dbReference>
<dbReference type="Proteomes" id="UP000444401">
    <property type="component" value="Unassembled WGS sequence"/>
</dbReference>
<reference evidence="2 3" key="1">
    <citation type="submission" date="2019-12" db="EMBL/GenBank/DDBJ databases">
        <title>Genomic-based taxomic classification of the family Erythrobacteraceae.</title>
        <authorList>
            <person name="Xu L."/>
        </authorList>
    </citation>
    <scope>NUCLEOTIDE SEQUENCE [LARGE SCALE GENOMIC DNA]</scope>
    <source>
        <strain evidence="2 3">H32</strain>
    </source>
</reference>
<organism evidence="2 3">
    <name type="scientific">Pelagerythrobacter marinus</name>
    <dbReference type="NCBI Taxonomy" id="538382"/>
    <lineage>
        <taxon>Bacteria</taxon>
        <taxon>Pseudomonadati</taxon>
        <taxon>Pseudomonadota</taxon>
        <taxon>Alphaproteobacteria</taxon>
        <taxon>Sphingomonadales</taxon>
        <taxon>Erythrobacteraceae</taxon>
        <taxon>Pelagerythrobacter</taxon>
    </lineage>
</organism>
<feature type="domain" description="Rhamnogalacturonase A/B/Epimerase-like pectate lyase" evidence="1">
    <location>
        <begin position="157"/>
        <end position="237"/>
    </location>
</feature>
<accession>A0ABW9UVH6</accession>
<evidence type="ECO:0000313" key="2">
    <source>
        <dbReference type="EMBL" id="MXO67798.1"/>
    </source>
</evidence>
<dbReference type="InterPro" id="IPR012334">
    <property type="entry name" value="Pectin_lyas_fold"/>
</dbReference>
<evidence type="ECO:0000313" key="3">
    <source>
        <dbReference type="Proteomes" id="UP000444401"/>
    </source>
</evidence>
<name>A0ABW9UVH6_9SPHN</name>
<evidence type="ECO:0000259" key="1">
    <source>
        <dbReference type="Pfam" id="PF12708"/>
    </source>
</evidence>
<gene>
    <name evidence="2" type="ORF">GRI72_02985</name>
</gene>
<keyword evidence="3" id="KW-1185">Reference proteome</keyword>
<dbReference type="RefSeq" id="WP_160732424.1">
    <property type="nucleotide sequence ID" value="NZ_WTYO01000001.1"/>
</dbReference>
<dbReference type="Pfam" id="PF12708">
    <property type="entry name" value="Pect-lyase_RHGA_epim"/>
    <property type="match status" value="1"/>
</dbReference>
<proteinExistence type="predicted"/>
<sequence>MNKYYETLTNLRGDVLFGYRAQIVDDTGAVVDIYQDRSGTRFTDGAGNIVNYATSDEDTGMVQFYWTAATGQLLQVLDPGGDLARPPIEGFGDNYVLNNLPGDIPQSAVTDLTTDLDAKENSADLAASGGAGRVGWIDSGAGAALRDVEAKLRERPSVLDYGADPTGATDSTAAFVAAYDAHLGQEIFIPDGTYTLSPGAMKLNAAGTRWVGASKSSTIIKAASGATGAICQNTNSAFGSTAYCGVEKLHFDLNGEDCIAVDLASVNNAVVRDCSFTGGAGFGSPTTTGGSAVVTLSGAGGNNTSRVRAGQSVFGPHIPAGTTVLSVDSATQFTMSANATGAGQPVYCAGGISVRCSAPLDAASYTNSIMDCAAIYMKRSFVAEDAANENSFFNCEAIACDFGFDVENGVDTIGITRGRAEGCRVGLRTGGRETACVGVRFEASQAADVEFAAGCTRPSFLSCHTATSPVVFLNPANSTGLYSRGGTFPQRDIEPNTSNPVLHAARQTFAAAGSSPASSTASTGYSAYFQDFALFRSQVAIEWENYNGGSPDNRIVFASADTSDNINISAYRRKTGTYGNVNLSQRLSARPDGLYYTGTKVLGAQQPAIADDASGAPNQATLNEVIAALRNHGIIAS</sequence>
<comment type="caution">
    <text evidence="2">The sequence shown here is derived from an EMBL/GenBank/DDBJ whole genome shotgun (WGS) entry which is preliminary data.</text>
</comment>
<dbReference type="InterPro" id="IPR024535">
    <property type="entry name" value="RHGA/B-epi-like_pectate_lyase"/>
</dbReference>
<dbReference type="EMBL" id="WTYO01000001">
    <property type="protein sequence ID" value="MXO67798.1"/>
    <property type="molecule type" value="Genomic_DNA"/>
</dbReference>